<keyword evidence="1" id="KW-0732">Signal</keyword>
<gene>
    <name evidence="2" type="ORF">MYCIT1_LOCUS17984</name>
</gene>
<organism evidence="2 3">
    <name type="scientific">Mycena citricolor</name>
    <dbReference type="NCBI Taxonomy" id="2018698"/>
    <lineage>
        <taxon>Eukaryota</taxon>
        <taxon>Fungi</taxon>
        <taxon>Dikarya</taxon>
        <taxon>Basidiomycota</taxon>
        <taxon>Agaricomycotina</taxon>
        <taxon>Agaricomycetes</taxon>
        <taxon>Agaricomycetidae</taxon>
        <taxon>Agaricales</taxon>
        <taxon>Marasmiineae</taxon>
        <taxon>Mycenaceae</taxon>
        <taxon>Mycena</taxon>
    </lineage>
</organism>
<dbReference type="Proteomes" id="UP001295794">
    <property type="component" value="Unassembled WGS sequence"/>
</dbReference>
<protein>
    <recommendedName>
        <fullName evidence="4">Cyanovirin-N domain-containing protein</fullName>
    </recommendedName>
</protein>
<dbReference type="EMBL" id="CAVNYO010000181">
    <property type="protein sequence ID" value="CAK5272354.1"/>
    <property type="molecule type" value="Genomic_DNA"/>
</dbReference>
<keyword evidence="3" id="KW-1185">Reference proteome</keyword>
<feature type="chain" id="PRO_5041977846" description="Cyanovirin-N domain-containing protein" evidence="1">
    <location>
        <begin position="24"/>
        <end position="115"/>
    </location>
</feature>
<comment type="caution">
    <text evidence="2">The sequence shown here is derived from an EMBL/GenBank/DDBJ whole genome shotgun (WGS) entry which is preliminary data.</text>
</comment>
<reference evidence="2" key="1">
    <citation type="submission" date="2023-11" db="EMBL/GenBank/DDBJ databases">
        <authorList>
            <person name="De Vega J J."/>
            <person name="De Vega J J."/>
        </authorList>
    </citation>
    <scope>NUCLEOTIDE SEQUENCE</scope>
</reference>
<evidence type="ECO:0000313" key="2">
    <source>
        <dbReference type="EMBL" id="CAK5272354.1"/>
    </source>
</evidence>
<proteinExistence type="predicted"/>
<evidence type="ECO:0000256" key="1">
    <source>
        <dbReference type="SAM" id="SignalP"/>
    </source>
</evidence>
<evidence type="ECO:0008006" key="4">
    <source>
        <dbReference type="Google" id="ProtNLM"/>
    </source>
</evidence>
<dbReference type="AlphaFoldDB" id="A0AAD2H941"/>
<evidence type="ECO:0000313" key="3">
    <source>
        <dbReference type="Proteomes" id="UP001295794"/>
    </source>
</evidence>
<sequence length="115" mass="11779">MMKSSFSTFTAATLILAAGQAHASSYSIAYFSDGNCQSLLGSSSGTFTSNGCLSGGSLSGVNSIRFNSLSDANIHTWAPANCNHNEWAVPVTCNTANACISAPGTNSIGFQIGCR</sequence>
<feature type="signal peptide" evidence="1">
    <location>
        <begin position="1"/>
        <end position="23"/>
    </location>
</feature>
<accession>A0AAD2H941</accession>
<name>A0AAD2H941_9AGAR</name>